<comment type="subcellular location">
    <subcellularLocation>
        <location evidence="7">Cytoplasm</location>
        <location evidence="7">Nucleoid</location>
    </subcellularLocation>
</comment>
<sequence>MLIGRFQHNMDDKGRVFVPAKLREGLGVSFYATVGLDNCLFLYSIEEWKKQEEKICSLPMAESRKLQRFFFSNATLLEPDKQGRVLIPQYLRTYAKLEGEALILGVGRRAEIWNPSRWEAVEQEMTAEAAASEMEKLGF</sequence>
<dbReference type="RefSeq" id="WP_090264214.1">
    <property type="nucleotide sequence ID" value="NZ_AP023321.1"/>
</dbReference>
<dbReference type="GO" id="GO:0003700">
    <property type="term" value="F:DNA-binding transcription factor activity"/>
    <property type="evidence" value="ECO:0007669"/>
    <property type="project" value="UniProtKB-UniRule"/>
</dbReference>
<evidence type="ECO:0000259" key="8">
    <source>
        <dbReference type="PROSITE" id="PS51740"/>
    </source>
</evidence>
<dbReference type="InterPro" id="IPR020603">
    <property type="entry name" value="MraZ_dom"/>
</dbReference>
<keyword evidence="6 7" id="KW-0804">Transcription</keyword>
<dbReference type="PROSITE" id="PS51740">
    <property type="entry name" value="SPOVT_ABRB"/>
    <property type="match status" value="2"/>
</dbReference>
<dbReference type="InterPro" id="IPR003444">
    <property type="entry name" value="MraZ"/>
</dbReference>
<evidence type="ECO:0000313" key="10">
    <source>
        <dbReference type="Proteomes" id="UP000593890"/>
    </source>
</evidence>
<reference evidence="10" key="1">
    <citation type="submission" date="2020-07" db="EMBL/GenBank/DDBJ databases">
        <title>Complete genome sequencing of Clostridia bacterium strain 12CBH8.</title>
        <authorList>
            <person name="Sakamoto M."/>
            <person name="Murakami T."/>
            <person name="Mori H."/>
        </authorList>
    </citation>
    <scope>NUCLEOTIDE SEQUENCE [LARGE SCALE GENOMIC DNA]</scope>
    <source>
        <strain evidence="10">12CBH8</strain>
    </source>
</reference>
<dbReference type="Pfam" id="PF02381">
    <property type="entry name" value="MraZ"/>
    <property type="match status" value="2"/>
</dbReference>
<dbReference type="InterPro" id="IPR037914">
    <property type="entry name" value="SpoVT-AbrB_sf"/>
</dbReference>
<dbReference type="CDD" id="cd16320">
    <property type="entry name" value="MraZ_N"/>
    <property type="match status" value="1"/>
</dbReference>
<dbReference type="GO" id="GO:0005737">
    <property type="term" value="C:cytoplasm"/>
    <property type="evidence" value="ECO:0007669"/>
    <property type="project" value="UniProtKB-UniRule"/>
</dbReference>
<evidence type="ECO:0000256" key="7">
    <source>
        <dbReference type="HAMAP-Rule" id="MF_01008"/>
    </source>
</evidence>
<dbReference type="Proteomes" id="UP000593890">
    <property type="component" value="Chromosome"/>
</dbReference>
<dbReference type="HAMAP" id="MF_01008">
    <property type="entry name" value="MraZ"/>
    <property type="match status" value="1"/>
</dbReference>
<dbReference type="KEGG" id="sman:C12CBH8_15450"/>
<name>A0A7I8D2A8_9FIRM</name>
<accession>A0A7I8D2A8</accession>
<comment type="subunit">
    <text evidence="7">Forms oligomers.</text>
</comment>
<dbReference type="Gene3D" id="3.40.1550.20">
    <property type="entry name" value="Transcriptional regulator MraZ domain"/>
    <property type="match status" value="1"/>
</dbReference>
<protein>
    <recommendedName>
        <fullName evidence="1 7">Transcriptional regulator MraZ</fullName>
    </recommendedName>
</protein>
<evidence type="ECO:0000256" key="4">
    <source>
        <dbReference type="ARBA" id="ARBA00023015"/>
    </source>
</evidence>
<evidence type="ECO:0000256" key="5">
    <source>
        <dbReference type="ARBA" id="ARBA00023125"/>
    </source>
</evidence>
<evidence type="ECO:0000256" key="3">
    <source>
        <dbReference type="ARBA" id="ARBA00022737"/>
    </source>
</evidence>
<keyword evidence="10" id="KW-1185">Reference proteome</keyword>
<dbReference type="NCBIfam" id="TIGR00242">
    <property type="entry name" value="division/cell wall cluster transcriptional repressor MraZ"/>
    <property type="match status" value="1"/>
</dbReference>
<organism evidence="9 10">
    <name type="scientific">Solibaculum mannosilyticum</name>
    <dbReference type="NCBI Taxonomy" id="2780922"/>
    <lineage>
        <taxon>Bacteria</taxon>
        <taxon>Bacillati</taxon>
        <taxon>Bacillota</taxon>
        <taxon>Clostridia</taxon>
        <taxon>Eubacteriales</taxon>
        <taxon>Oscillospiraceae</taxon>
        <taxon>Solibaculum</taxon>
    </lineage>
</organism>
<evidence type="ECO:0000313" key="9">
    <source>
        <dbReference type="EMBL" id="BCI60906.1"/>
    </source>
</evidence>
<evidence type="ECO:0000256" key="6">
    <source>
        <dbReference type="ARBA" id="ARBA00023163"/>
    </source>
</evidence>
<dbReference type="InterPro" id="IPR038619">
    <property type="entry name" value="MraZ_sf"/>
</dbReference>
<dbReference type="PANTHER" id="PTHR34701:SF1">
    <property type="entry name" value="TRANSCRIPTIONAL REGULATOR MRAZ"/>
    <property type="match status" value="1"/>
</dbReference>
<dbReference type="InterPro" id="IPR035644">
    <property type="entry name" value="MraZ_C"/>
</dbReference>
<dbReference type="GO" id="GO:0000976">
    <property type="term" value="F:transcription cis-regulatory region binding"/>
    <property type="evidence" value="ECO:0007669"/>
    <property type="project" value="TreeGrafter"/>
</dbReference>
<dbReference type="InterPro" id="IPR035642">
    <property type="entry name" value="MraZ_N"/>
</dbReference>
<keyword evidence="2 7" id="KW-0963">Cytoplasm</keyword>
<dbReference type="SUPFAM" id="SSF89447">
    <property type="entry name" value="AbrB/MazE/MraZ-like"/>
    <property type="match status" value="1"/>
</dbReference>
<proteinExistence type="inferred from homology"/>
<dbReference type="CDD" id="cd16321">
    <property type="entry name" value="MraZ_C"/>
    <property type="match status" value="1"/>
</dbReference>
<dbReference type="EMBL" id="AP023321">
    <property type="protein sequence ID" value="BCI60906.1"/>
    <property type="molecule type" value="Genomic_DNA"/>
</dbReference>
<dbReference type="PANTHER" id="PTHR34701">
    <property type="entry name" value="TRANSCRIPTIONAL REGULATOR MRAZ"/>
    <property type="match status" value="1"/>
</dbReference>
<dbReference type="InterPro" id="IPR007159">
    <property type="entry name" value="SpoVT-AbrB_dom"/>
</dbReference>
<evidence type="ECO:0000256" key="2">
    <source>
        <dbReference type="ARBA" id="ARBA00022490"/>
    </source>
</evidence>
<comment type="similarity">
    <text evidence="7">Belongs to the MraZ family.</text>
</comment>
<gene>
    <name evidence="7 9" type="primary">mraZ</name>
    <name evidence="9" type="ORF">C12CBH8_15450</name>
</gene>
<dbReference type="GO" id="GO:2000143">
    <property type="term" value="P:negative regulation of DNA-templated transcription initiation"/>
    <property type="evidence" value="ECO:0007669"/>
    <property type="project" value="TreeGrafter"/>
</dbReference>
<feature type="domain" description="SpoVT-AbrB" evidence="8">
    <location>
        <begin position="74"/>
        <end position="117"/>
    </location>
</feature>
<dbReference type="GO" id="GO:0009295">
    <property type="term" value="C:nucleoid"/>
    <property type="evidence" value="ECO:0007669"/>
    <property type="project" value="UniProtKB-SubCell"/>
</dbReference>
<keyword evidence="4 7" id="KW-0805">Transcription regulation</keyword>
<dbReference type="AlphaFoldDB" id="A0A7I8D2A8"/>
<keyword evidence="5 7" id="KW-0238">DNA-binding</keyword>
<evidence type="ECO:0000256" key="1">
    <source>
        <dbReference type="ARBA" id="ARBA00013860"/>
    </source>
</evidence>
<keyword evidence="3" id="KW-0677">Repeat</keyword>
<feature type="domain" description="SpoVT-AbrB" evidence="8">
    <location>
        <begin position="5"/>
        <end position="47"/>
    </location>
</feature>